<evidence type="ECO:0000313" key="2">
    <source>
        <dbReference type="Proteomes" id="UP000595362"/>
    </source>
</evidence>
<organism evidence="1 2">
    <name type="scientific">Micavibrio aeruginosavorus</name>
    <dbReference type="NCBI Taxonomy" id="349221"/>
    <lineage>
        <taxon>Bacteria</taxon>
        <taxon>Pseudomonadati</taxon>
        <taxon>Bdellovibrionota</taxon>
        <taxon>Bdellovibrionia</taxon>
        <taxon>Bdellovibrionales</taxon>
        <taxon>Pseudobdellovibrionaceae</taxon>
        <taxon>Micavibrio</taxon>
    </lineage>
</organism>
<dbReference type="EMBL" id="CP066681">
    <property type="protein sequence ID" value="QQG36323.1"/>
    <property type="molecule type" value="Genomic_DNA"/>
</dbReference>
<protein>
    <submittedName>
        <fullName evidence="1">Uncharacterized protein</fullName>
    </submittedName>
</protein>
<reference evidence="1 2" key="1">
    <citation type="submission" date="2020-07" db="EMBL/GenBank/DDBJ databases">
        <title>Huge and variable diversity of episymbiotic CPR bacteria and DPANN archaea in groundwater ecosystems.</title>
        <authorList>
            <person name="He C.Y."/>
            <person name="Keren R."/>
            <person name="Whittaker M."/>
            <person name="Farag I.F."/>
            <person name="Doudna J."/>
            <person name="Cate J.H.D."/>
            <person name="Banfield J.F."/>
        </authorList>
    </citation>
    <scope>NUCLEOTIDE SEQUENCE [LARGE SCALE GENOMIC DNA]</scope>
    <source>
        <strain evidence="1">NC_groundwater_70_Ag_B-0.1um_54_66</strain>
    </source>
</reference>
<dbReference type="Proteomes" id="UP000595362">
    <property type="component" value="Chromosome"/>
</dbReference>
<name>A0A7T5R2F2_9BACT</name>
<proteinExistence type="predicted"/>
<dbReference type="AlphaFoldDB" id="A0A7T5R2F2"/>
<sequence>MSEWRQKIAALVSDYSKIHVYAVDPGAVASLQPFYEEAQKLGIAGDWFAEGWAADHAESHYKTMAQMEATLGYAVGREAVLMGQQVNFEQAYARLKFFREQHYQTIFISDHWKDIATLFRPHATEQPLLPHRFLVPDQEAYELQRSTLPTIGLTEQQIDSCIEVFLHTGVARSLDKIDQITDAHVDKLRKRYGISGRSVIMLLDNVDRKGTALLGFGWQNCLDLAIAYKDEYEPGTKFLVKPHPRQDMREIEAYIRNMPPRTDIEIVTEMEGEPFIKLCDEVWGMTTVLLVIARHAGKPIRAFMAERTGMGALDSNAHIEPYAILGWGDFAASRQHYPEQQNQTPVRHNRYSIR</sequence>
<gene>
    <name evidence="1" type="ORF">HYS17_00585</name>
</gene>
<evidence type="ECO:0000313" key="1">
    <source>
        <dbReference type="EMBL" id="QQG36323.1"/>
    </source>
</evidence>
<accession>A0A7T5R2F2</accession>